<sequence>MIIAFIVLAVLALVFLFIYNARMSKKTAKKKDAPESVPNNPEAAEPAAHLEPVKAAEPLPATTGPVASEPVRRPEPVPVTTRRPQAAEQQGDRAYRDALRQFAGGTPAKEEPPAPKPDYSTDNAYREALRSMAKNKK</sequence>
<accession>A0A1R1EMG4</accession>
<proteinExistence type="predicted"/>
<gene>
    <name evidence="2" type="ORF">BK138_19015</name>
</gene>
<feature type="compositionally biased region" description="Basic and acidic residues" evidence="1">
    <location>
        <begin position="90"/>
        <end position="99"/>
    </location>
</feature>
<organism evidence="2 3">
    <name type="scientific">Paenibacillus rhizosphaerae</name>
    <dbReference type="NCBI Taxonomy" id="297318"/>
    <lineage>
        <taxon>Bacteria</taxon>
        <taxon>Bacillati</taxon>
        <taxon>Bacillota</taxon>
        <taxon>Bacilli</taxon>
        <taxon>Bacillales</taxon>
        <taxon>Paenibacillaceae</taxon>
        <taxon>Paenibacillus</taxon>
    </lineage>
</organism>
<protein>
    <submittedName>
        <fullName evidence="2">Uncharacterized protein</fullName>
    </submittedName>
</protein>
<evidence type="ECO:0000313" key="2">
    <source>
        <dbReference type="EMBL" id="OMF53008.1"/>
    </source>
</evidence>
<dbReference type="Proteomes" id="UP000187172">
    <property type="component" value="Unassembled WGS sequence"/>
</dbReference>
<evidence type="ECO:0000256" key="1">
    <source>
        <dbReference type="SAM" id="MobiDB-lite"/>
    </source>
</evidence>
<dbReference type="RefSeq" id="WP_076171916.1">
    <property type="nucleotide sequence ID" value="NZ_MRTP01000005.1"/>
</dbReference>
<dbReference type="STRING" id="297318.BK138_19015"/>
<name>A0A1R1EMG4_9BACL</name>
<comment type="caution">
    <text evidence="2">The sequence shown here is derived from an EMBL/GenBank/DDBJ whole genome shotgun (WGS) entry which is preliminary data.</text>
</comment>
<feature type="region of interest" description="Disordered" evidence="1">
    <location>
        <begin position="27"/>
        <end position="123"/>
    </location>
</feature>
<dbReference type="EMBL" id="MRTP01000005">
    <property type="protein sequence ID" value="OMF53008.1"/>
    <property type="molecule type" value="Genomic_DNA"/>
</dbReference>
<keyword evidence="3" id="KW-1185">Reference proteome</keyword>
<dbReference type="AlphaFoldDB" id="A0A1R1EMG4"/>
<reference evidence="2 3" key="1">
    <citation type="submission" date="2016-11" db="EMBL/GenBank/DDBJ databases">
        <title>Paenibacillus species isolates.</title>
        <authorList>
            <person name="Beno S.M."/>
        </authorList>
    </citation>
    <scope>NUCLEOTIDE SEQUENCE [LARGE SCALE GENOMIC DNA]</scope>
    <source>
        <strain evidence="2 3">FSL R5-0378</strain>
    </source>
</reference>
<feature type="compositionally biased region" description="Low complexity" evidence="1">
    <location>
        <begin position="35"/>
        <end position="50"/>
    </location>
</feature>
<evidence type="ECO:0000313" key="3">
    <source>
        <dbReference type="Proteomes" id="UP000187172"/>
    </source>
</evidence>